<comment type="caution">
    <text evidence="2">The sequence shown here is derived from an EMBL/GenBank/DDBJ whole genome shotgun (WGS) entry which is preliminary data.</text>
</comment>
<gene>
    <name evidence="2" type="ORF">K7X08_001574</name>
</gene>
<accession>A0A9Q1RN48</accession>
<name>A0A9Q1RN48_9SOLA</name>
<evidence type="ECO:0000256" key="1">
    <source>
        <dbReference type="SAM" id="SignalP"/>
    </source>
</evidence>
<organism evidence="2 3">
    <name type="scientific">Anisodus acutangulus</name>
    <dbReference type="NCBI Taxonomy" id="402998"/>
    <lineage>
        <taxon>Eukaryota</taxon>
        <taxon>Viridiplantae</taxon>
        <taxon>Streptophyta</taxon>
        <taxon>Embryophyta</taxon>
        <taxon>Tracheophyta</taxon>
        <taxon>Spermatophyta</taxon>
        <taxon>Magnoliopsida</taxon>
        <taxon>eudicotyledons</taxon>
        <taxon>Gunneridae</taxon>
        <taxon>Pentapetalae</taxon>
        <taxon>asterids</taxon>
        <taxon>lamiids</taxon>
        <taxon>Solanales</taxon>
        <taxon>Solanaceae</taxon>
        <taxon>Solanoideae</taxon>
        <taxon>Hyoscyameae</taxon>
        <taxon>Anisodus</taxon>
    </lineage>
</organism>
<keyword evidence="1" id="KW-0732">Signal</keyword>
<evidence type="ECO:0000313" key="2">
    <source>
        <dbReference type="EMBL" id="KAJ8565114.1"/>
    </source>
</evidence>
<evidence type="ECO:0000313" key="3">
    <source>
        <dbReference type="Proteomes" id="UP001152561"/>
    </source>
</evidence>
<protein>
    <submittedName>
        <fullName evidence="2">Uncharacterized protein</fullName>
    </submittedName>
</protein>
<dbReference type="AlphaFoldDB" id="A0A9Q1RN48"/>
<sequence length="66" mass="7667">MVALLVMVGSFYTGTLFGNNPSLYVPQQDQERLQQQQQLSIASKFKFLRIYHWSSRVQVVETDCIQ</sequence>
<dbReference type="EMBL" id="JAJAGQ010000004">
    <property type="protein sequence ID" value="KAJ8565114.1"/>
    <property type="molecule type" value="Genomic_DNA"/>
</dbReference>
<dbReference type="Proteomes" id="UP001152561">
    <property type="component" value="Unassembled WGS sequence"/>
</dbReference>
<feature type="chain" id="PRO_5040436262" evidence="1">
    <location>
        <begin position="19"/>
        <end position="66"/>
    </location>
</feature>
<keyword evidence="3" id="KW-1185">Reference proteome</keyword>
<proteinExistence type="predicted"/>
<feature type="signal peptide" evidence="1">
    <location>
        <begin position="1"/>
        <end position="18"/>
    </location>
</feature>
<reference evidence="3" key="1">
    <citation type="journal article" date="2023" name="Proc. Natl. Acad. Sci. U.S.A.">
        <title>Genomic and structural basis for evolution of tropane alkaloid biosynthesis.</title>
        <authorList>
            <person name="Wanga Y.-J."/>
            <person name="Taina T."/>
            <person name="Yua J.-Y."/>
            <person name="Lia J."/>
            <person name="Xua B."/>
            <person name="Chenc J."/>
            <person name="D'Auriad J.C."/>
            <person name="Huanga J.-P."/>
            <person name="Huanga S.-X."/>
        </authorList>
    </citation>
    <scope>NUCLEOTIDE SEQUENCE [LARGE SCALE GENOMIC DNA]</scope>
    <source>
        <strain evidence="3">cv. KIB-2019</strain>
    </source>
</reference>